<name>A0ACC0XNN3_9ROSI</name>
<reference evidence="2" key="1">
    <citation type="journal article" date="2023" name="G3 (Bethesda)">
        <title>Genome assembly and association tests identify interacting loci associated with vigor, precocity, and sex in interspecific pistachio rootstocks.</title>
        <authorList>
            <person name="Palmer W."/>
            <person name="Jacygrad E."/>
            <person name="Sagayaradj S."/>
            <person name="Cavanaugh K."/>
            <person name="Han R."/>
            <person name="Bertier L."/>
            <person name="Beede B."/>
            <person name="Kafkas S."/>
            <person name="Golino D."/>
            <person name="Preece J."/>
            <person name="Michelmore R."/>
        </authorList>
    </citation>
    <scope>NUCLEOTIDE SEQUENCE [LARGE SCALE GENOMIC DNA]</scope>
</reference>
<organism evidence="1 2">
    <name type="scientific">Pistacia integerrima</name>
    <dbReference type="NCBI Taxonomy" id="434235"/>
    <lineage>
        <taxon>Eukaryota</taxon>
        <taxon>Viridiplantae</taxon>
        <taxon>Streptophyta</taxon>
        <taxon>Embryophyta</taxon>
        <taxon>Tracheophyta</taxon>
        <taxon>Spermatophyta</taxon>
        <taxon>Magnoliopsida</taxon>
        <taxon>eudicotyledons</taxon>
        <taxon>Gunneridae</taxon>
        <taxon>Pentapetalae</taxon>
        <taxon>rosids</taxon>
        <taxon>malvids</taxon>
        <taxon>Sapindales</taxon>
        <taxon>Anacardiaceae</taxon>
        <taxon>Pistacia</taxon>
    </lineage>
</organism>
<sequence length="178" mass="20048">MVVILLLLLLESAMAADILLNSDWEKDLPADPTGRFHDFKEFVKSNFDIFKWIGFSIILAQGSSTLLAMALRGLRSNRSSNCDSDDEYPPPRLPLLNHQVQPPAFVIGDPHFPAKNDTVKPPTYPWNVKIHLQLPQIFILTFLDSFSELSTEVAFLNQVHGFLLSFAGKQVKRVANWG</sequence>
<protein>
    <submittedName>
        <fullName evidence="1">Uncharacterized protein</fullName>
    </submittedName>
</protein>
<gene>
    <name evidence="1" type="ORF">Pint_10617</name>
</gene>
<evidence type="ECO:0000313" key="1">
    <source>
        <dbReference type="EMBL" id="KAJ0018958.1"/>
    </source>
</evidence>
<comment type="caution">
    <text evidence="1">The sequence shown here is derived from an EMBL/GenBank/DDBJ whole genome shotgun (WGS) entry which is preliminary data.</text>
</comment>
<accession>A0ACC0XNN3</accession>
<keyword evidence="2" id="KW-1185">Reference proteome</keyword>
<dbReference type="EMBL" id="CM047747">
    <property type="protein sequence ID" value="KAJ0018958.1"/>
    <property type="molecule type" value="Genomic_DNA"/>
</dbReference>
<dbReference type="Proteomes" id="UP001163603">
    <property type="component" value="Chromosome 12"/>
</dbReference>
<evidence type="ECO:0000313" key="2">
    <source>
        <dbReference type="Proteomes" id="UP001163603"/>
    </source>
</evidence>
<proteinExistence type="predicted"/>